<dbReference type="Proteomes" id="UP000789738">
    <property type="component" value="Unassembled WGS sequence"/>
</dbReference>
<name>A0A2A7MGJ5_9CLOT</name>
<feature type="transmembrane region" description="Helical" evidence="1">
    <location>
        <begin position="210"/>
        <end position="238"/>
    </location>
</feature>
<feature type="transmembrane region" description="Helical" evidence="1">
    <location>
        <begin position="328"/>
        <end position="351"/>
    </location>
</feature>
<evidence type="ECO:0000313" key="6">
    <source>
        <dbReference type="Proteomes" id="UP000431451"/>
    </source>
</evidence>
<gene>
    <name evidence="3" type="primary">spoIIIAE</name>
    <name evidence="2" type="ORF">CNEO_43700</name>
    <name evidence="4" type="ORF">CNEONATNEC25_01801</name>
    <name evidence="3" type="ORF">CQ394_03440</name>
</gene>
<keyword evidence="5" id="KW-1185">Reference proteome</keyword>
<proteinExistence type="predicted"/>
<keyword evidence="1" id="KW-0472">Membrane</keyword>
<dbReference type="RefSeq" id="WP_058294954.1">
    <property type="nucleotide sequence ID" value="NZ_CAKJVE010000004.1"/>
</dbReference>
<reference evidence="4 6" key="2">
    <citation type="submission" date="2018-06" db="EMBL/GenBank/DDBJ databases">
        <authorList>
            <consortium name="IHU Genomes"/>
        </authorList>
    </citation>
    <scope>NUCLEOTIDE SEQUENCE [LARGE SCALE GENOMIC DNA]</scope>
    <source>
        <strain evidence="4 6">NEC25</strain>
    </source>
</reference>
<reference evidence="3 5" key="1">
    <citation type="submission" date="2017-10" db="EMBL/GenBank/DDBJ databases">
        <title>Effective Description of Clostridium neonatale sp. nov. linked to necrotizing enterocolitis in neonates and a clarification of species assignable to the genus Clostridium (Prazmowski 1880) emend. Lawson and Rainey 2016.</title>
        <authorList>
            <person name="Bernard K."/>
            <person name="Burdz T."/>
            <person name="Wiebe D."/>
            <person name="Balcewich B."/>
            <person name="Alfa M."/>
            <person name="Bernier A.-M."/>
        </authorList>
    </citation>
    <scope>NUCLEOTIDE SEQUENCE [LARGE SCALE GENOMIC DNA]</scope>
    <source>
        <strain evidence="3 5">LCDC99A005</strain>
    </source>
</reference>
<feature type="transmembrane region" description="Helical" evidence="1">
    <location>
        <begin position="185"/>
        <end position="204"/>
    </location>
</feature>
<protein>
    <submittedName>
        <fullName evidence="3">Stage III sporulation protein AE</fullName>
    </submittedName>
</protein>
<evidence type="ECO:0000313" key="5">
    <source>
        <dbReference type="Proteomes" id="UP000220840"/>
    </source>
</evidence>
<evidence type="ECO:0000313" key="2">
    <source>
        <dbReference type="EMBL" id="CAG9708564.1"/>
    </source>
</evidence>
<dbReference type="Proteomes" id="UP000220840">
    <property type="component" value="Unassembled WGS sequence"/>
</dbReference>
<evidence type="ECO:0000313" key="4">
    <source>
        <dbReference type="EMBL" id="VCT84201.1"/>
    </source>
</evidence>
<reference evidence="2" key="3">
    <citation type="submission" date="2021-10" db="EMBL/GenBank/DDBJ databases">
        <authorList>
            <person name="Mesa V."/>
        </authorList>
    </citation>
    <scope>NUCLEOTIDE SEQUENCE</scope>
    <source>
        <strain evidence="2">CC3_PB</strain>
    </source>
</reference>
<feature type="transmembrane region" description="Helical" evidence="1">
    <location>
        <begin position="149"/>
        <end position="173"/>
    </location>
</feature>
<keyword evidence="1" id="KW-0812">Transmembrane</keyword>
<evidence type="ECO:0000313" key="3">
    <source>
        <dbReference type="EMBL" id="PEG30786.1"/>
    </source>
</evidence>
<organism evidence="3 5">
    <name type="scientific">Clostridium neonatale</name>
    <dbReference type="NCBI Taxonomy" id="137838"/>
    <lineage>
        <taxon>Bacteria</taxon>
        <taxon>Bacillati</taxon>
        <taxon>Bacillota</taxon>
        <taxon>Clostridia</taxon>
        <taxon>Eubacteriales</taxon>
        <taxon>Clostridiaceae</taxon>
        <taxon>Clostridium</taxon>
    </lineage>
</organism>
<feature type="transmembrane region" description="Helical" evidence="1">
    <location>
        <begin position="299"/>
        <end position="321"/>
    </location>
</feature>
<feature type="transmembrane region" description="Helical" evidence="1">
    <location>
        <begin position="117"/>
        <end position="137"/>
    </location>
</feature>
<dbReference type="Pfam" id="PF09546">
    <property type="entry name" value="Spore_III_AE"/>
    <property type="match status" value="1"/>
</dbReference>
<feature type="transmembrane region" description="Helical" evidence="1">
    <location>
        <begin position="6"/>
        <end position="28"/>
    </location>
</feature>
<sequence>MEMIKRVTVFLLIIITVGLFPPFGGGYIREVYGEVTEDNNKDKQAETQIEDIGGKAQSEIESLYEYINKMKTDVEIMQDLDPIDYIQTYIKEGHGTISFEVLAKAFLSVLFKEVRTVLKLCFSIVIIAVLCSLIKNLQESFASESISEVAFYACYAIIIMILSKSFIVSISVAKDVINNISDFMSALLPILVTMIGLTGGAMQVATLDPIIIVCVVFIPKLYADVIIPMILMQFVLEFANNLSKEHKIGNLCSLLKQCIVWFQGAIVTIFIGILTIRGITSSTLDAVTLKTAKFAVDNFIPIVGKAFSDAISSVAGYSLIIKNAISSIGLLIIIIIMLYPITKLVLMTFIYKLCGALIEPISDSRITKSLEAAGKSMTLITSCVLTVSLMFFVLIAIMASSGKYIIGG</sequence>
<dbReference type="NCBIfam" id="TIGR02829">
    <property type="entry name" value="spore_III_AE"/>
    <property type="match status" value="1"/>
</dbReference>
<dbReference type="OrthoDB" id="1706761at2"/>
<dbReference type="EMBL" id="PDCJ01000001">
    <property type="protein sequence ID" value="PEG30786.1"/>
    <property type="molecule type" value="Genomic_DNA"/>
</dbReference>
<dbReference type="InterPro" id="IPR014194">
    <property type="entry name" value="Spore_III_AE"/>
</dbReference>
<keyword evidence="1" id="KW-1133">Transmembrane helix</keyword>
<dbReference type="AlphaFoldDB" id="A0A2A7MGJ5"/>
<feature type="transmembrane region" description="Helical" evidence="1">
    <location>
        <begin position="379"/>
        <end position="399"/>
    </location>
</feature>
<dbReference type="EMBL" id="CAKJVE010000004">
    <property type="protein sequence ID" value="CAG9708564.1"/>
    <property type="molecule type" value="Genomic_DNA"/>
</dbReference>
<dbReference type="Proteomes" id="UP000431451">
    <property type="component" value="Unassembled WGS sequence"/>
</dbReference>
<dbReference type="EMBL" id="UWJD01000001">
    <property type="protein sequence ID" value="VCT84201.1"/>
    <property type="molecule type" value="Genomic_DNA"/>
</dbReference>
<feature type="transmembrane region" description="Helical" evidence="1">
    <location>
        <begin position="259"/>
        <end position="279"/>
    </location>
</feature>
<evidence type="ECO:0000256" key="1">
    <source>
        <dbReference type="SAM" id="Phobius"/>
    </source>
</evidence>
<accession>A0A2A7MGJ5</accession>
<dbReference type="STRING" id="137838.GCA_001458595_02148"/>